<evidence type="ECO:0000256" key="3">
    <source>
        <dbReference type="ARBA" id="ARBA00022448"/>
    </source>
</evidence>
<evidence type="ECO:0000313" key="12">
    <source>
        <dbReference type="EMBL" id="OXG16642.1"/>
    </source>
</evidence>
<feature type="compositionally biased region" description="Basic and acidic residues" evidence="11">
    <location>
        <begin position="121"/>
        <end position="135"/>
    </location>
</feature>
<sequence>MADSPSPLPPYSNVWTKRAVDADEWLRQHKVVVSATSASVISTFAGFPLDSLKSRLQSSREKVSIPRLAAEVVREEGIGGLWRGFPLPLITISIVRTISFTIYSSTKRILNSTPSHGGPPKSDHKLTDDGRFGSKDGSGEKNAWINIHLGWFSGDNAKDIGITSLLAGAASGAVVCVGSAPFELVKVRRQLEYQIYRDSHPELFLSPSAATAGSGSKAAGVPRAPSFTPPTTLQAVKLIVNSNGLLGLYTGWRLHFVRDTLGTALYFAEYDVMRYYLGRQKTNTKEGGAGRGFGHDVQGDVPDWARAWLPRQAIPFLCGSVAGVSSWALIYPVDAIKTKAQQRALSGLTPRTPAEQFHRLVRGTGRDCPKPLLSGIARLYRGLGISMIRSMLTHGLLWTLLDAVGSYIETKPCERYFGVDIPL</sequence>
<comment type="similarity">
    <text evidence="2 10">Belongs to the mitochondrial carrier (TC 2.A.29) family.</text>
</comment>
<keyword evidence="7" id="KW-0496">Mitochondrion</keyword>
<dbReference type="InterPro" id="IPR023395">
    <property type="entry name" value="MCP_dom_sf"/>
</dbReference>
<feature type="repeat" description="Solcar" evidence="9">
    <location>
        <begin position="26"/>
        <end position="109"/>
    </location>
</feature>
<comment type="subcellular location">
    <subcellularLocation>
        <location evidence="1">Mitochondrion membrane</location>
        <topology evidence="1">Multi-pass membrane protein</topology>
    </subcellularLocation>
</comment>
<evidence type="ECO:0000256" key="6">
    <source>
        <dbReference type="ARBA" id="ARBA00022989"/>
    </source>
</evidence>
<comment type="caution">
    <text evidence="12">The sequence shown here is derived from an EMBL/GenBank/DDBJ whole genome shotgun (WGS) entry which is preliminary data.</text>
</comment>
<dbReference type="AlphaFoldDB" id="A0A854QFF8"/>
<protein>
    <recommendedName>
        <fullName evidence="14">Mitochondrial carrier protein</fullName>
    </recommendedName>
</protein>
<reference evidence="12 13" key="1">
    <citation type="submission" date="2017-06" db="EMBL/GenBank/DDBJ databases">
        <title>Global population genomics of the pathogenic fungus Cryptococcus neoformans var. grubii.</title>
        <authorList>
            <person name="Cuomo C."/>
            <person name="Litvintseva A."/>
            <person name="Chen Y."/>
            <person name="Young S."/>
            <person name="Zeng Q."/>
            <person name="Chapman S."/>
            <person name="Gujja S."/>
            <person name="Saif S."/>
            <person name="Birren B."/>
        </authorList>
    </citation>
    <scope>NUCLEOTIDE SEQUENCE [LARGE SCALE GENOMIC DNA]</scope>
    <source>
        <strain evidence="12 13">Tu259-1</strain>
    </source>
</reference>
<evidence type="ECO:0000256" key="7">
    <source>
        <dbReference type="ARBA" id="ARBA00023128"/>
    </source>
</evidence>
<evidence type="ECO:0000256" key="5">
    <source>
        <dbReference type="ARBA" id="ARBA00022737"/>
    </source>
</evidence>
<proteinExistence type="inferred from homology"/>
<dbReference type="GO" id="GO:0031966">
    <property type="term" value="C:mitochondrial membrane"/>
    <property type="evidence" value="ECO:0007669"/>
    <property type="project" value="UniProtKB-SubCell"/>
</dbReference>
<dbReference type="EMBL" id="AMKT01000067">
    <property type="protein sequence ID" value="OXG16642.1"/>
    <property type="molecule type" value="Genomic_DNA"/>
</dbReference>
<evidence type="ECO:0000256" key="1">
    <source>
        <dbReference type="ARBA" id="ARBA00004225"/>
    </source>
</evidence>
<accession>A0A854QFF8</accession>
<feature type="repeat" description="Solcar" evidence="9">
    <location>
        <begin position="310"/>
        <end position="407"/>
    </location>
</feature>
<feature type="region of interest" description="Disordered" evidence="11">
    <location>
        <begin position="111"/>
        <end position="135"/>
    </location>
</feature>
<organism evidence="12 13">
    <name type="scientific">Cryptococcus neoformans Tu259-1</name>
    <dbReference type="NCBI Taxonomy" id="1230072"/>
    <lineage>
        <taxon>Eukaryota</taxon>
        <taxon>Fungi</taxon>
        <taxon>Dikarya</taxon>
        <taxon>Basidiomycota</taxon>
        <taxon>Agaricomycotina</taxon>
        <taxon>Tremellomycetes</taxon>
        <taxon>Tremellales</taxon>
        <taxon>Cryptococcaceae</taxon>
        <taxon>Cryptococcus</taxon>
        <taxon>Cryptococcus neoformans species complex</taxon>
    </lineage>
</organism>
<dbReference type="OrthoDB" id="2382881at2759"/>
<evidence type="ECO:0000256" key="11">
    <source>
        <dbReference type="SAM" id="MobiDB-lite"/>
    </source>
</evidence>
<dbReference type="SUPFAM" id="SSF103506">
    <property type="entry name" value="Mitochondrial carrier"/>
    <property type="match status" value="1"/>
</dbReference>
<dbReference type="PANTHER" id="PTHR45624:SF9">
    <property type="entry name" value="CARRIER PROTEIN, PUTATIVE (AFU_ORTHOLOGUE AFUA_4G06390)-RELATED"/>
    <property type="match status" value="1"/>
</dbReference>
<keyword evidence="6" id="KW-1133">Transmembrane helix</keyword>
<feature type="repeat" description="Solcar" evidence="9">
    <location>
        <begin position="159"/>
        <end position="276"/>
    </location>
</feature>
<dbReference type="InterPro" id="IPR018108">
    <property type="entry name" value="MCP_transmembrane"/>
</dbReference>
<keyword evidence="3 10" id="KW-0813">Transport</keyword>
<evidence type="ECO:0000256" key="8">
    <source>
        <dbReference type="ARBA" id="ARBA00023136"/>
    </source>
</evidence>
<dbReference type="GO" id="GO:0022857">
    <property type="term" value="F:transmembrane transporter activity"/>
    <property type="evidence" value="ECO:0007669"/>
    <property type="project" value="TreeGrafter"/>
</dbReference>
<keyword evidence="4 9" id="KW-0812">Transmembrane</keyword>
<evidence type="ECO:0000256" key="4">
    <source>
        <dbReference type="ARBA" id="ARBA00022692"/>
    </source>
</evidence>
<keyword evidence="8 9" id="KW-0472">Membrane</keyword>
<dbReference type="PROSITE" id="PS50920">
    <property type="entry name" value="SOLCAR"/>
    <property type="match status" value="3"/>
</dbReference>
<evidence type="ECO:0000256" key="9">
    <source>
        <dbReference type="PROSITE-ProRule" id="PRU00282"/>
    </source>
</evidence>
<evidence type="ECO:0000256" key="10">
    <source>
        <dbReference type="RuleBase" id="RU000488"/>
    </source>
</evidence>
<name>A0A854QFF8_CRYNE</name>
<evidence type="ECO:0008006" key="14">
    <source>
        <dbReference type="Google" id="ProtNLM"/>
    </source>
</evidence>
<dbReference type="InterPro" id="IPR050567">
    <property type="entry name" value="Mitochondrial_Carrier"/>
</dbReference>
<dbReference type="Gene3D" id="1.50.40.10">
    <property type="entry name" value="Mitochondrial carrier domain"/>
    <property type="match status" value="1"/>
</dbReference>
<dbReference type="Pfam" id="PF00153">
    <property type="entry name" value="Mito_carr"/>
    <property type="match status" value="3"/>
</dbReference>
<keyword evidence="5" id="KW-0677">Repeat</keyword>
<dbReference type="PANTHER" id="PTHR45624">
    <property type="entry name" value="MITOCHONDRIAL BASIC AMINO ACIDS TRANSPORTER-RELATED"/>
    <property type="match status" value="1"/>
</dbReference>
<gene>
    <name evidence="12" type="ORF">C361_05013</name>
</gene>
<dbReference type="Proteomes" id="UP000199727">
    <property type="component" value="Unassembled WGS sequence"/>
</dbReference>
<evidence type="ECO:0000256" key="2">
    <source>
        <dbReference type="ARBA" id="ARBA00006375"/>
    </source>
</evidence>
<evidence type="ECO:0000313" key="13">
    <source>
        <dbReference type="Proteomes" id="UP000199727"/>
    </source>
</evidence>